<dbReference type="PROSITE" id="PS51273">
    <property type="entry name" value="GATASE_TYPE_1"/>
    <property type="match status" value="1"/>
</dbReference>
<evidence type="ECO:0000256" key="7">
    <source>
        <dbReference type="ARBA" id="ARBA00022975"/>
    </source>
</evidence>
<dbReference type="InterPro" id="IPR029062">
    <property type="entry name" value="Class_I_gatase-like"/>
</dbReference>
<dbReference type="UniPathway" id="UPA00159">
    <property type="reaction ID" value="UER00277"/>
</dbReference>
<reference evidence="12" key="1">
    <citation type="submission" date="2021-02" db="EMBL/GenBank/DDBJ databases">
        <authorList>
            <person name="Nowell W R."/>
        </authorList>
    </citation>
    <scope>NUCLEOTIDE SEQUENCE</scope>
</reference>
<organism evidence="12 15">
    <name type="scientific">Adineta ricciae</name>
    <name type="common">Rotifer</name>
    <dbReference type="NCBI Taxonomy" id="249248"/>
    <lineage>
        <taxon>Eukaryota</taxon>
        <taxon>Metazoa</taxon>
        <taxon>Spiralia</taxon>
        <taxon>Gnathifera</taxon>
        <taxon>Rotifera</taxon>
        <taxon>Eurotatoria</taxon>
        <taxon>Bdelloidea</taxon>
        <taxon>Adinetida</taxon>
        <taxon>Adinetidae</taxon>
        <taxon>Adineta</taxon>
    </lineage>
</organism>
<dbReference type="SUPFAM" id="SSF52317">
    <property type="entry name" value="Class I glutamine amidotransferase-like"/>
    <property type="match status" value="1"/>
</dbReference>
<evidence type="ECO:0000256" key="6">
    <source>
        <dbReference type="ARBA" id="ARBA00022962"/>
    </source>
</evidence>
<keyword evidence="6 9" id="KW-0315">Glutamine amidotransferase</keyword>
<dbReference type="CDD" id="cd03113">
    <property type="entry name" value="CTPS_N"/>
    <property type="match status" value="1"/>
</dbReference>
<evidence type="ECO:0000259" key="11">
    <source>
        <dbReference type="Pfam" id="PF06418"/>
    </source>
</evidence>
<evidence type="ECO:0000313" key="14">
    <source>
        <dbReference type="Proteomes" id="UP000663828"/>
    </source>
</evidence>
<dbReference type="EMBL" id="CAJNOJ010000028">
    <property type="protein sequence ID" value="CAF0878336.1"/>
    <property type="molecule type" value="Genomic_DNA"/>
</dbReference>
<dbReference type="GO" id="GO:0044210">
    <property type="term" value="P:'de novo' CTP biosynthetic process"/>
    <property type="evidence" value="ECO:0007669"/>
    <property type="project" value="UniProtKB-UniRule"/>
</dbReference>
<comment type="function">
    <text evidence="9">Catalyzes the ATP-dependent amination of UTP to CTP with either L-glutamine or ammonia as the source of nitrogen.</text>
</comment>
<dbReference type="SUPFAM" id="SSF52540">
    <property type="entry name" value="P-loop containing nucleoside triphosphate hydrolases"/>
    <property type="match status" value="1"/>
</dbReference>
<dbReference type="GO" id="GO:0097268">
    <property type="term" value="C:cytoophidium"/>
    <property type="evidence" value="ECO:0007669"/>
    <property type="project" value="TreeGrafter"/>
</dbReference>
<evidence type="ECO:0000313" key="13">
    <source>
        <dbReference type="EMBL" id="CAF1204657.1"/>
    </source>
</evidence>
<dbReference type="EMBL" id="CAJNOR010001822">
    <property type="protein sequence ID" value="CAF1204657.1"/>
    <property type="molecule type" value="Genomic_DNA"/>
</dbReference>
<evidence type="ECO:0000256" key="3">
    <source>
        <dbReference type="ARBA" id="ARBA00022598"/>
    </source>
</evidence>
<accession>A0A813XU54</accession>
<evidence type="ECO:0000313" key="15">
    <source>
        <dbReference type="Proteomes" id="UP000663852"/>
    </source>
</evidence>
<keyword evidence="4 9" id="KW-0547">Nucleotide-binding</keyword>
<keyword evidence="5 9" id="KW-0067">ATP-binding</keyword>
<evidence type="ECO:0000256" key="9">
    <source>
        <dbReference type="RuleBase" id="RU810713"/>
    </source>
</evidence>
<dbReference type="Pfam" id="PF06418">
    <property type="entry name" value="CTP_synth_N"/>
    <property type="match status" value="1"/>
</dbReference>
<dbReference type="InterPro" id="IPR033828">
    <property type="entry name" value="GATase1_CTP_Synthase"/>
</dbReference>
<dbReference type="PANTHER" id="PTHR11550">
    <property type="entry name" value="CTP SYNTHASE"/>
    <property type="match status" value="1"/>
</dbReference>
<keyword evidence="14" id="KW-1185">Reference proteome</keyword>
<comment type="catalytic activity">
    <reaction evidence="8 9">
        <text>UTP + L-glutamine + ATP + H2O = CTP + L-glutamate + ADP + phosphate + 2 H(+)</text>
        <dbReference type="Rhea" id="RHEA:26426"/>
        <dbReference type="ChEBI" id="CHEBI:15377"/>
        <dbReference type="ChEBI" id="CHEBI:15378"/>
        <dbReference type="ChEBI" id="CHEBI:29985"/>
        <dbReference type="ChEBI" id="CHEBI:30616"/>
        <dbReference type="ChEBI" id="CHEBI:37563"/>
        <dbReference type="ChEBI" id="CHEBI:43474"/>
        <dbReference type="ChEBI" id="CHEBI:46398"/>
        <dbReference type="ChEBI" id="CHEBI:58359"/>
        <dbReference type="ChEBI" id="CHEBI:456216"/>
        <dbReference type="EC" id="6.3.4.2"/>
    </reaction>
</comment>
<dbReference type="FunFam" id="3.40.50.880:FF:000005">
    <property type="entry name" value="CTP synthase"/>
    <property type="match status" value="1"/>
</dbReference>
<feature type="domain" description="CTP synthase N-terminal" evidence="11">
    <location>
        <begin position="25"/>
        <end position="295"/>
    </location>
</feature>
<name>A0A813XU54_ADIRI</name>
<dbReference type="GO" id="GO:0042802">
    <property type="term" value="F:identical protein binding"/>
    <property type="evidence" value="ECO:0007669"/>
    <property type="project" value="TreeGrafter"/>
</dbReference>
<gene>
    <name evidence="12" type="ORF">EDS130_LOCUS8654</name>
    <name evidence="13" type="ORF">XAT740_LOCUS23873</name>
</gene>
<dbReference type="Proteomes" id="UP000663852">
    <property type="component" value="Unassembled WGS sequence"/>
</dbReference>
<keyword evidence="7 9" id="KW-0665">Pyrimidine biosynthesis</keyword>
<proteinExistence type="inferred from homology"/>
<dbReference type="Gene3D" id="3.40.50.300">
    <property type="entry name" value="P-loop containing nucleotide triphosphate hydrolases"/>
    <property type="match status" value="1"/>
</dbReference>
<comment type="caution">
    <text evidence="12">The sequence shown here is derived from an EMBL/GenBank/DDBJ whole genome shotgun (WGS) entry which is preliminary data.</text>
</comment>
<dbReference type="CDD" id="cd01746">
    <property type="entry name" value="GATase1_CTP_Synthase"/>
    <property type="match status" value="1"/>
</dbReference>
<dbReference type="Proteomes" id="UP000663828">
    <property type="component" value="Unassembled WGS sequence"/>
</dbReference>
<sequence length="607" mass="68647">MILKVALFLEEIVSSFVINTNTAMKYILVTGGVISGIGKGIISSSIGTILISHGFRVTSIKIDPYINIDAGTFSPYEHGEVFVLDDGGEVDLDLGNYERFLGITLHRDNNITTGKIYQYVIEKERRGDYLGKTVQVVPHITDAIQEWVERVARISVDNDTAEPDICIIELGGTIGDIESMSFVEAFRQFQFRVKRENFCVVHVSLVPQPNSTEEHKTKPTQHSVKELRGYGLSPDLIICRSTTPMPLSAKEKISMFCQVEKDHVICMPDVKTLYRVPLILEENSVFDFLSTRLSLTEKTNYDQSFMIKWRDLIERSERHLDEVVIALVGKYTALEDAYASVLKALNHAALFCHRKLKVRFVHATDLEANTKKDDPVKFHEAWQNLCSAHGVLVPGGFGSRGVEGKIAAIEWARTKSKPFLGICLGLQCAVIEFARHVLQYKDAHSAEFDKTEHEVVIEMPEHNTGYLIGTMRLGRRTTHFVTDDSIVKKLYGNVDSIDERHRHRYEVNPKYIEEFEKAGMKFVGKSDDNERMEILELENHPYFVAVQYHPEYISRPLKPSAPYLGLIWAASGELKNVLTHVDKAEPSPDTPLKSPGPFSHVNLFRHA</sequence>
<evidence type="ECO:0000259" key="10">
    <source>
        <dbReference type="Pfam" id="PF00117"/>
    </source>
</evidence>
<dbReference type="InterPro" id="IPR027417">
    <property type="entry name" value="P-loop_NTPase"/>
</dbReference>
<evidence type="ECO:0000256" key="4">
    <source>
        <dbReference type="ARBA" id="ARBA00022741"/>
    </source>
</evidence>
<dbReference type="EC" id="6.3.4.2" evidence="9"/>
<dbReference type="Gene3D" id="3.40.50.880">
    <property type="match status" value="1"/>
</dbReference>
<comment type="similarity">
    <text evidence="2 9">Belongs to the CTP synthase family.</text>
</comment>
<evidence type="ECO:0000256" key="1">
    <source>
        <dbReference type="ARBA" id="ARBA00005171"/>
    </source>
</evidence>
<dbReference type="OrthoDB" id="1739076at2759"/>
<dbReference type="InterPro" id="IPR017456">
    <property type="entry name" value="CTP_synthase_N"/>
</dbReference>
<comment type="pathway">
    <text evidence="1 9">Pyrimidine metabolism; CTP biosynthesis via de novo pathway; CTP from UDP: step 2/2.</text>
</comment>
<evidence type="ECO:0000256" key="2">
    <source>
        <dbReference type="ARBA" id="ARBA00007533"/>
    </source>
</evidence>
<evidence type="ECO:0000256" key="5">
    <source>
        <dbReference type="ARBA" id="ARBA00022840"/>
    </source>
</evidence>
<feature type="domain" description="Glutamine amidotransferase" evidence="10">
    <location>
        <begin position="334"/>
        <end position="560"/>
    </location>
</feature>
<protein>
    <recommendedName>
        <fullName evidence="9">CTP synthase</fullName>
        <ecNumber evidence="9">6.3.4.2</ecNumber>
    </recommendedName>
    <alternativeName>
        <fullName evidence="9">UTP--ammonia ligase</fullName>
    </alternativeName>
</protein>
<dbReference type="FunFam" id="3.40.50.300:FF:000207">
    <property type="entry name" value="CTP synthase"/>
    <property type="match status" value="1"/>
</dbReference>
<dbReference type="InterPro" id="IPR017926">
    <property type="entry name" value="GATASE"/>
</dbReference>
<dbReference type="InterPro" id="IPR004468">
    <property type="entry name" value="CTP_synthase"/>
</dbReference>
<dbReference type="GO" id="GO:0003883">
    <property type="term" value="F:CTP synthase activity"/>
    <property type="evidence" value="ECO:0007669"/>
    <property type="project" value="UniProtKB-UniRule"/>
</dbReference>
<keyword evidence="3 9" id="KW-0436">Ligase</keyword>
<dbReference type="NCBIfam" id="TIGR00337">
    <property type="entry name" value="PyrG"/>
    <property type="match status" value="1"/>
</dbReference>
<dbReference type="Pfam" id="PF00117">
    <property type="entry name" value="GATase"/>
    <property type="match status" value="1"/>
</dbReference>
<dbReference type="GO" id="GO:0019856">
    <property type="term" value="P:pyrimidine nucleobase biosynthetic process"/>
    <property type="evidence" value="ECO:0007669"/>
    <property type="project" value="TreeGrafter"/>
</dbReference>
<dbReference type="PANTHER" id="PTHR11550:SF0">
    <property type="entry name" value="CTP SYNTHASE-RELATED"/>
    <property type="match status" value="1"/>
</dbReference>
<evidence type="ECO:0000256" key="8">
    <source>
        <dbReference type="ARBA" id="ARBA00047781"/>
    </source>
</evidence>
<evidence type="ECO:0000313" key="12">
    <source>
        <dbReference type="EMBL" id="CAF0878336.1"/>
    </source>
</evidence>
<dbReference type="NCBIfam" id="NF003792">
    <property type="entry name" value="PRK05380.1"/>
    <property type="match status" value="1"/>
</dbReference>
<dbReference type="GO" id="GO:0005524">
    <property type="term" value="F:ATP binding"/>
    <property type="evidence" value="ECO:0007669"/>
    <property type="project" value="UniProtKB-KW"/>
</dbReference>
<dbReference type="GO" id="GO:0005737">
    <property type="term" value="C:cytoplasm"/>
    <property type="evidence" value="ECO:0007669"/>
    <property type="project" value="TreeGrafter"/>
</dbReference>
<dbReference type="AlphaFoldDB" id="A0A813XU54"/>